<sequence>MPTDSYFDRDGATIAYQYFGTGLTLAYAHGVPLSRDAVRRLELLDLDALGEGRRLLTYDARGHGESTGRPIAADYTFNNFGRDLLALVDAIGIDEPIDFAGSSLGADTALRATIAQPDLFRRLVLMIPPAAWDDAPLAQHVYSDIAGTIESQGPAVWREQWAAADPLPIFADYPKFELTPAVDDELLASVFTGISRSDLPAQDMVATITQPTLILAWDTDPLHPVSTAHKLHDLLPNAELHVSTSADDVRTWTRRITGFLA</sequence>
<comment type="caution">
    <text evidence="2">The sequence shown here is derived from an EMBL/GenBank/DDBJ whole genome shotgun (WGS) entry which is preliminary data.</text>
</comment>
<dbReference type="PANTHER" id="PTHR43433">
    <property type="entry name" value="HYDROLASE, ALPHA/BETA FOLD FAMILY PROTEIN"/>
    <property type="match status" value="1"/>
</dbReference>
<dbReference type="AlphaFoldDB" id="A0A4R4QI28"/>
<dbReference type="Proteomes" id="UP000295075">
    <property type="component" value="Unassembled WGS sequence"/>
</dbReference>
<keyword evidence="2" id="KW-0378">Hydrolase</keyword>
<feature type="domain" description="AB hydrolase-1" evidence="1">
    <location>
        <begin position="29"/>
        <end position="136"/>
    </location>
</feature>
<dbReference type="RefSeq" id="WP_132400932.1">
    <property type="nucleotide sequence ID" value="NZ_SMKA01000004.1"/>
</dbReference>
<dbReference type="PANTHER" id="PTHR43433:SF5">
    <property type="entry name" value="AB HYDROLASE-1 DOMAIN-CONTAINING PROTEIN"/>
    <property type="match status" value="1"/>
</dbReference>
<evidence type="ECO:0000259" key="1">
    <source>
        <dbReference type="Pfam" id="PF00561"/>
    </source>
</evidence>
<evidence type="ECO:0000313" key="2">
    <source>
        <dbReference type="EMBL" id="TDC35009.1"/>
    </source>
</evidence>
<organism evidence="2 3">
    <name type="scientific">Kribbella albertanoniae</name>
    <dbReference type="NCBI Taxonomy" id="1266829"/>
    <lineage>
        <taxon>Bacteria</taxon>
        <taxon>Bacillati</taxon>
        <taxon>Actinomycetota</taxon>
        <taxon>Actinomycetes</taxon>
        <taxon>Propionibacteriales</taxon>
        <taxon>Kribbellaceae</taxon>
        <taxon>Kribbella</taxon>
    </lineage>
</organism>
<dbReference type="OrthoDB" id="63519at2"/>
<dbReference type="EMBL" id="SMKA01000004">
    <property type="protein sequence ID" value="TDC35009.1"/>
    <property type="molecule type" value="Genomic_DNA"/>
</dbReference>
<proteinExistence type="predicted"/>
<gene>
    <name evidence="2" type="ORF">E1261_02190</name>
</gene>
<dbReference type="SUPFAM" id="SSF53474">
    <property type="entry name" value="alpha/beta-Hydrolases"/>
    <property type="match status" value="1"/>
</dbReference>
<dbReference type="Gene3D" id="3.40.50.1820">
    <property type="entry name" value="alpha/beta hydrolase"/>
    <property type="match status" value="1"/>
</dbReference>
<dbReference type="InterPro" id="IPR050471">
    <property type="entry name" value="AB_hydrolase"/>
</dbReference>
<dbReference type="PRINTS" id="PR00111">
    <property type="entry name" value="ABHYDROLASE"/>
</dbReference>
<keyword evidence="3" id="KW-1185">Reference proteome</keyword>
<protein>
    <submittedName>
        <fullName evidence="2">Alpha/beta hydrolase</fullName>
    </submittedName>
</protein>
<dbReference type="InterPro" id="IPR000073">
    <property type="entry name" value="AB_hydrolase_1"/>
</dbReference>
<evidence type="ECO:0000313" key="3">
    <source>
        <dbReference type="Proteomes" id="UP000295075"/>
    </source>
</evidence>
<dbReference type="InterPro" id="IPR029058">
    <property type="entry name" value="AB_hydrolase_fold"/>
</dbReference>
<dbReference type="GO" id="GO:0016787">
    <property type="term" value="F:hydrolase activity"/>
    <property type="evidence" value="ECO:0007669"/>
    <property type="project" value="UniProtKB-KW"/>
</dbReference>
<name>A0A4R4QI28_9ACTN</name>
<dbReference type="Pfam" id="PF00561">
    <property type="entry name" value="Abhydrolase_1"/>
    <property type="match status" value="1"/>
</dbReference>
<accession>A0A4R4QI28</accession>
<reference evidence="2 3" key="1">
    <citation type="submission" date="2019-03" db="EMBL/GenBank/DDBJ databases">
        <title>Draft genome sequences of novel Actinobacteria.</title>
        <authorList>
            <person name="Sahin N."/>
            <person name="Ay H."/>
            <person name="Saygin H."/>
        </authorList>
    </citation>
    <scope>NUCLEOTIDE SEQUENCE [LARGE SCALE GENOMIC DNA]</scope>
    <source>
        <strain evidence="2 3">JCM 30547</strain>
    </source>
</reference>